<dbReference type="SUPFAM" id="SSF55186">
    <property type="entry name" value="ThrRS/AlaRS common domain"/>
    <property type="match status" value="1"/>
</dbReference>
<dbReference type="PANTHER" id="PTHR11777:SF9">
    <property type="entry name" value="ALANINE--TRNA LIGASE, CYTOPLASMIC"/>
    <property type="match status" value="1"/>
</dbReference>
<evidence type="ECO:0000256" key="11">
    <source>
        <dbReference type="SAM" id="MobiDB-lite"/>
    </source>
</evidence>
<dbReference type="InterPro" id="IPR018163">
    <property type="entry name" value="Thr/Ala-tRNA-synth_IIc_edit"/>
</dbReference>
<dbReference type="Proteomes" id="UP000250088">
    <property type="component" value="Chromosome"/>
</dbReference>
<reference evidence="14" key="1">
    <citation type="submission" date="2017-02" db="EMBL/GenBank/DDBJ databases">
        <title>Natronthermophilus aegyptiacus gen. nov.,sp. nov., an aerobic, extremely halophilic alkalithermophilic archaeon isolated from the athalassohaline Wadi An Natrun, Egypt.</title>
        <authorList>
            <person name="Zhao B."/>
        </authorList>
    </citation>
    <scope>NUCLEOTIDE SEQUENCE [LARGE SCALE GENOMIC DNA]</scope>
    <source>
        <strain evidence="14">JW/NM-HA 15</strain>
    </source>
</reference>
<dbReference type="InterPro" id="IPR009000">
    <property type="entry name" value="Transl_B-barrel_sf"/>
</dbReference>
<dbReference type="PROSITE" id="PS50860">
    <property type="entry name" value="AA_TRNA_LIGASE_II_ALA"/>
    <property type="match status" value="1"/>
</dbReference>
<dbReference type="SUPFAM" id="SSF50447">
    <property type="entry name" value="Translation proteins"/>
    <property type="match status" value="1"/>
</dbReference>
<dbReference type="GO" id="GO:0000049">
    <property type="term" value="F:tRNA binding"/>
    <property type="evidence" value="ECO:0007669"/>
    <property type="project" value="UniProtKB-KW"/>
</dbReference>
<keyword evidence="4" id="KW-0547">Nucleotide-binding</keyword>
<keyword evidence="3" id="KW-0436">Ligase</keyword>
<keyword evidence="9" id="KW-0030">Aminoacyl-tRNA synthetase</keyword>
<keyword evidence="5" id="KW-0862">Zinc</keyword>
<evidence type="ECO:0000256" key="9">
    <source>
        <dbReference type="ARBA" id="ARBA00023146"/>
    </source>
</evidence>
<name>A0A2Z2HSP1_9EURY</name>
<dbReference type="Gene3D" id="2.40.30.130">
    <property type="match status" value="1"/>
</dbReference>
<evidence type="ECO:0000256" key="4">
    <source>
        <dbReference type="ARBA" id="ARBA00022741"/>
    </source>
</evidence>
<evidence type="ECO:0000256" key="8">
    <source>
        <dbReference type="ARBA" id="ARBA00022917"/>
    </source>
</evidence>
<feature type="domain" description="Alanyl-transfer RNA synthetases family profile" evidence="12">
    <location>
        <begin position="27"/>
        <end position="281"/>
    </location>
</feature>
<dbReference type="EMBL" id="CP019893">
    <property type="protein sequence ID" value="ARS89105.1"/>
    <property type="molecule type" value="Genomic_DNA"/>
</dbReference>
<dbReference type="Pfam" id="PF07973">
    <property type="entry name" value="tRNA_SAD"/>
    <property type="match status" value="1"/>
</dbReference>
<evidence type="ECO:0000256" key="10">
    <source>
        <dbReference type="SAM" id="Coils"/>
    </source>
</evidence>
<evidence type="ECO:0000256" key="2">
    <source>
        <dbReference type="ARBA" id="ARBA00022555"/>
    </source>
</evidence>
<proteinExistence type="inferred from homology"/>
<comment type="similarity">
    <text evidence="1">Belongs to the class-II aminoacyl-tRNA synthetase family.</text>
</comment>
<accession>A0A2Z2HSP1</accession>
<feature type="region of interest" description="Disordered" evidence="11">
    <location>
        <begin position="194"/>
        <end position="216"/>
    </location>
</feature>
<keyword evidence="6" id="KW-0067">ATP-binding</keyword>
<dbReference type="GO" id="GO:0002161">
    <property type="term" value="F:aminoacyl-tRNA deacylase activity"/>
    <property type="evidence" value="ECO:0007669"/>
    <property type="project" value="TreeGrafter"/>
</dbReference>
<sequence length="432" mass="46710">MSGQRAAAEPYTTRFQTAVTSIDGRRVWLERSYFYAESGGQPADRGQIDDVRVEDVRVEDGEPVHYLAEEPSFKVGHRVLCSIDWEYRMYCMRAHTASHVLYGAGRRLFDELSYAGFDIGDEKVRVDLETQTEVDDETLIELEEAVNRVVWESRPVSWDDHPVAEVREREDVAFNEATEEGAFAKGRVRLVTIGGPEASGNGGSDGPTSNGSRLAGGATVTVAGKDNRNGNHWDVAACGGTHVRNTREIGPVTVLERSNPGEGVTRVEFAVGPPGIERRSVEKRAVFDAKRLLGTGISDVPGALERLSDDRDALSEQLRSRERDLVAARLEGEKTVEREDEQWLVATVGDLPADVTKDVVDDRLTDTDAAVVVALGGGDSTYAVVGSTGSRSATAVVDELTETFGGGGGGDDRLAQGGGFGVPPAEMRRSLE</sequence>
<dbReference type="Gene3D" id="3.10.310.40">
    <property type="match status" value="1"/>
</dbReference>
<keyword evidence="14" id="KW-1185">Reference proteome</keyword>
<evidence type="ECO:0000256" key="6">
    <source>
        <dbReference type="ARBA" id="ARBA00022840"/>
    </source>
</evidence>
<dbReference type="RefSeq" id="WP_086887484.1">
    <property type="nucleotide sequence ID" value="NZ_CP019893.1"/>
</dbReference>
<keyword evidence="2" id="KW-0820">tRNA-binding</keyword>
<feature type="region of interest" description="Disordered" evidence="11">
    <location>
        <begin position="404"/>
        <end position="432"/>
    </location>
</feature>
<evidence type="ECO:0000259" key="12">
    <source>
        <dbReference type="PROSITE" id="PS50860"/>
    </source>
</evidence>
<dbReference type="AlphaFoldDB" id="A0A2Z2HSP1"/>
<dbReference type="InterPro" id="IPR012947">
    <property type="entry name" value="tRNA_SAD"/>
</dbReference>
<keyword evidence="7" id="KW-0694">RNA-binding</keyword>
<dbReference type="KEGG" id="naj:B1756_04585"/>
<dbReference type="InterPro" id="IPR018165">
    <property type="entry name" value="Ala-tRNA-synth_IIc_core"/>
</dbReference>
<dbReference type="GeneID" id="32893328"/>
<dbReference type="PANTHER" id="PTHR11777">
    <property type="entry name" value="ALANYL-TRNA SYNTHETASE"/>
    <property type="match status" value="1"/>
</dbReference>
<dbReference type="InterPro" id="IPR018164">
    <property type="entry name" value="Ala-tRNA-synth_IIc_N"/>
</dbReference>
<evidence type="ECO:0000256" key="3">
    <source>
        <dbReference type="ARBA" id="ARBA00022598"/>
    </source>
</evidence>
<organism evidence="13 14">
    <name type="scientific">Natrarchaeobaculum aegyptiacum</name>
    <dbReference type="NCBI Taxonomy" id="745377"/>
    <lineage>
        <taxon>Archaea</taxon>
        <taxon>Methanobacteriati</taxon>
        <taxon>Methanobacteriota</taxon>
        <taxon>Stenosarchaea group</taxon>
        <taxon>Halobacteria</taxon>
        <taxon>Halobacteriales</taxon>
        <taxon>Natrialbaceae</taxon>
        <taxon>Natrarchaeobaculum</taxon>
    </lineage>
</organism>
<dbReference type="GO" id="GO:0005524">
    <property type="term" value="F:ATP binding"/>
    <property type="evidence" value="ECO:0007669"/>
    <property type="project" value="UniProtKB-KW"/>
</dbReference>
<dbReference type="SMART" id="SM00863">
    <property type="entry name" value="tRNA_SAD"/>
    <property type="match status" value="1"/>
</dbReference>
<dbReference type="GO" id="GO:0006419">
    <property type="term" value="P:alanyl-tRNA aminoacylation"/>
    <property type="evidence" value="ECO:0007669"/>
    <property type="project" value="InterPro"/>
</dbReference>
<protein>
    <recommendedName>
        <fullName evidence="12">Alanyl-transfer RNA synthetases family profile domain-containing protein</fullName>
    </recommendedName>
</protein>
<dbReference type="Gene3D" id="3.30.980.10">
    <property type="entry name" value="Threonyl-trna Synthetase, Chain A, domain 2"/>
    <property type="match status" value="1"/>
</dbReference>
<keyword evidence="8" id="KW-0648">Protein biosynthesis</keyword>
<evidence type="ECO:0000256" key="1">
    <source>
        <dbReference type="ARBA" id="ARBA00008226"/>
    </source>
</evidence>
<feature type="coiled-coil region" evidence="10">
    <location>
        <begin position="304"/>
        <end position="331"/>
    </location>
</feature>
<evidence type="ECO:0000313" key="13">
    <source>
        <dbReference type="EMBL" id="ARS89105.1"/>
    </source>
</evidence>
<keyword evidence="10" id="KW-0175">Coiled coil</keyword>
<dbReference type="GO" id="GO:0004813">
    <property type="term" value="F:alanine-tRNA ligase activity"/>
    <property type="evidence" value="ECO:0007669"/>
    <property type="project" value="InterPro"/>
</dbReference>
<gene>
    <name evidence="13" type="ORF">B1756_04585</name>
</gene>
<evidence type="ECO:0000256" key="7">
    <source>
        <dbReference type="ARBA" id="ARBA00022884"/>
    </source>
</evidence>
<dbReference type="OrthoDB" id="11392at2157"/>
<dbReference type="InterPro" id="IPR050058">
    <property type="entry name" value="Ala-tRNA_ligase"/>
</dbReference>
<evidence type="ECO:0000256" key="5">
    <source>
        <dbReference type="ARBA" id="ARBA00022833"/>
    </source>
</evidence>
<evidence type="ECO:0000313" key="14">
    <source>
        <dbReference type="Proteomes" id="UP000250088"/>
    </source>
</evidence>
<dbReference type="Pfam" id="PF01411">
    <property type="entry name" value="tRNA-synt_2c"/>
    <property type="match status" value="1"/>
</dbReference>